<protein>
    <submittedName>
        <fullName evidence="3">SDR family oxidoreductase</fullName>
    </submittedName>
</protein>
<gene>
    <name evidence="3" type="ORF">MYF79_26745</name>
</gene>
<dbReference type="PRINTS" id="PR00081">
    <property type="entry name" value="GDHRDH"/>
</dbReference>
<dbReference type="InterPro" id="IPR002347">
    <property type="entry name" value="SDR_fam"/>
</dbReference>
<accession>A0ABY4HY74</accession>
<evidence type="ECO:0000256" key="2">
    <source>
        <dbReference type="ARBA" id="ARBA00023002"/>
    </source>
</evidence>
<dbReference type="Gene3D" id="3.40.50.720">
    <property type="entry name" value="NAD(P)-binding Rossmann-like Domain"/>
    <property type="match status" value="1"/>
</dbReference>
<dbReference type="RefSeq" id="WP_247810954.1">
    <property type="nucleotide sequence ID" value="NZ_CP095855.1"/>
</dbReference>
<dbReference type="Proteomes" id="UP000830198">
    <property type="component" value="Chromosome"/>
</dbReference>
<proteinExistence type="inferred from homology"/>
<dbReference type="InterPro" id="IPR051122">
    <property type="entry name" value="SDR_DHRS6-like"/>
</dbReference>
<dbReference type="PANTHER" id="PTHR43477">
    <property type="entry name" value="DIHYDROANTICAPSIN 7-DEHYDROGENASE"/>
    <property type="match status" value="1"/>
</dbReference>
<evidence type="ECO:0000313" key="3">
    <source>
        <dbReference type="EMBL" id="UPK68560.1"/>
    </source>
</evidence>
<dbReference type="CDD" id="cd11731">
    <property type="entry name" value="Lin1944_like_SDR_c"/>
    <property type="match status" value="1"/>
</dbReference>
<dbReference type="EMBL" id="CP095855">
    <property type="protein sequence ID" value="UPK68560.1"/>
    <property type="molecule type" value="Genomic_DNA"/>
</dbReference>
<keyword evidence="2" id="KW-0560">Oxidoreductase</keyword>
<dbReference type="InterPro" id="IPR036291">
    <property type="entry name" value="NAD(P)-bd_dom_sf"/>
</dbReference>
<dbReference type="PANTHER" id="PTHR43477:SF1">
    <property type="entry name" value="DIHYDROANTICAPSIN 7-DEHYDROGENASE"/>
    <property type="match status" value="1"/>
</dbReference>
<comment type="similarity">
    <text evidence="1">Belongs to the short-chain dehydrogenases/reductases (SDR) family.</text>
</comment>
<keyword evidence="4" id="KW-1185">Reference proteome</keyword>
<name>A0ABY4HY74_CHIFI</name>
<sequence>MESQQTNKTALTGKRVIVLGGSSGLGLATAIAAAAEGAKVVIVSGNQQRINEALTRLPAGCEGYAIDLAREENIQSFFEKAGNFDHLVYTAGENLVLNNISDTNLEQAHAFFNLRYWGALAAVKYSAPYINKGGSINLVGGIASPRPQAGWGIAASICGAMEGFTRAMAVELAPIRVNQVSPGVIRTNLWNSMSAEDRNNLYTSVGAALPVKRIGEAEDIAQAFVYMMKQQFATGQILTVDGGAVLI</sequence>
<dbReference type="SUPFAM" id="SSF51735">
    <property type="entry name" value="NAD(P)-binding Rossmann-fold domains"/>
    <property type="match status" value="1"/>
</dbReference>
<evidence type="ECO:0000313" key="4">
    <source>
        <dbReference type="Proteomes" id="UP000830198"/>
    </source>
</evidence>
<reference evidence="3 4" key="1">
    <citation type="submission" date="2022-04" db="EMBL/GenBank/DDBJ databases">
        <title>The arsenic-methylating capacity of Chitinophaga filiformis YT5 during chitin decomposition.</title>
        <authorList>
            <person name="Chen G."/>
            <person name="Liang Y."/>
        </authorList>
    </citation>
    <scope>NUCLEOTIDE SEQUENCE [LARGE SCALE GENOMIC DNA]</scope>
    <source>
        <strain evidence="3 4">YT5</strain>
    </source>
</reference>
<organism evidence="3 4">
    <name type="scientific">Chitinophaga filiformis</name>
    <name type="common">Myxococcus filiformis</name>
    <name type="synonym">Flexibacter filiformis</name>
    <dbReference type="NCBI Taxonomy" id="104663"/>
    <lineage>
        <taxon>Bacteria</taxon>
        <taxon>Pseudomonadati</taxon>
        <taxon>Bacteroidota</taxon>
        <taxon>Chitinophagia</taxon>
        <taxon>Chitinophagales</taxon>
        <taxon>Chitinophagaceae</taxon>
        <taxon>Chitinophaga</taxon>
    </lineage>
</organism>
<dbReference type="Pfam" id="PF13561">
    <property type="entry name" value="adh_short_C2"/>
    <property type="match status" value="1"/>
</dbReference>
<evidence type="ECO:0000256" key="1">
    <source>
        <dbReference type="ARBA" id="ARBA00006484"/>
    </source>
</evidence>